<accession>A0AAV0XSZ8</accession>
<name>A0AAV0XSZ8_9HEMI</name>
<gene>
    <name evidence="2" type="ORF">MEUPH1_LOCUS21162</name>
    <name evidence="3" type="ORF">MEUPH1_LOCUS21383</name>
    <name evidence="4" type="ORF">MEUPH1_LOCUS25715</name>
    <name evidence="5" type="ORF">MEUPH1_LOCUS28041</name>
</gene>
<dbReference type="EMBL" id="CARXXK010001205">
    <property type="protein sequence ID" value="CAI6374412.1"/>
    <property type="molecule type" value="Genomic_DNA"/>
</dbReference>
<dbReference type="Proteomes" id="UP001160148">
    <property type="component" value="Unassembled WGS sequence"/>
</dbReference>
<feature type="region of interest" description="Disordered" evidence="1">
    <location>
        <begin position="1"/>
        <end position="24"/>
    </location>
</feature>
<evidence type="ECO:0000313" key="5">
    <source>
        <dbReference type="EMBL" id="CAI6374412.1"/>
    </source>
</evidence>
<proteinExistence type="predicted"/>
<organism evidence="4 6">
    <name type="scientific">Macrosiphum euphorbiae</name>
    <name type="common">potato aphid</name>
    <dbReference type="NCBI Taxonomy" id="13131"/>
    <lineage>
        <taxon>Eukaryota</taxon>
        <taxon>Metazoa</taxon>
        <taxon>Ecdysozoa</taxon>
        <taxon>Arthropoda</taxon>
        <taxon>Hexapoda</taxon>
        <taxon>Insecta</taxon>
        <taxon>Pterygota</taxon>
        <taxon>Neoptera</taxon>
        <taxon>Paraneoptera</taxon>
        <taxon>Hemiptera</taxon>
        <taxon>Sternorrhyncha</taxon>
        <taxon>Aphidomorpha</taxon>
        <taxon>Aphidoidea</taxon>
        <taxon>Aphididae</taxon>
        <taxon>Macrosiphini</taxon>
        <taxon>Macrosiphum</taxon>
    </lineage>
</organism>
<comment type="caution">
    <text evidence="4">The sequence shown here is derived from an EMBL/GenBank/DDBJ whole genome shotgun (WGS) entry which is preliminary data.</text>
</comment>
<sequence>MTTLICPTNEKKSSAAGNKPPSSPGFRVSKLTLFTAFHLPGRLVNVSTPARSTSYTRLCKTTCRPRGNRVDRQTTHSRESFSTTVNILGHLRSLTMMG</sequence>
<evidence type="ECO:0000313" key="4">
    <source>
        <dbReference type="EMBL" id="CAI6371749.1"/>
    </source>
</evidence>
<reference evidence="4 6" key="1">
    <citation type="submission" date="2023-01" db="EMBL/GenBank/DDBJ databases">
        <authorList>
            <person name="Whitehead M."/>
        </authorList>
    </citation>
    <scope>NUCLEOTIDE SEQUENCE [LARGE SCALE GENOMIC DNA]</scope>
</reference>
<dbReference type="EMBL" id="CARXXK010000004">
    <property type="protein sequence ID" value="CAI6366844.1"/>
    <property type="molecule type" value="Genomic_DNA"/>
</dbReference>
<evidence type="ECO:0000313" key="3">
    <source>
        <dbReference type="EMBL" id="CAI6366844.1"/>
    </source>
</evidence>
<evidence type="ECO:0000313" key="2">
    <source>
        <dbReference type="EMBL" id="CAI6366594.1"/>
    </source>
</evidence>
<dbReference type="AlphaFoldDB" id="A0AAV0XSZ8"/>
<evidence type="ECO:0000256" key="1">
    <source>
        <dbReference type="SAM" id="MobiDB-lite"/>
    </source>
</evidence>
<keyword evidence="6" id="KW-1185">Reference proteome</keyword>
<dbReference type="EMBL" id="CARXXK010000004">
    <property type="protein sequence ID" value="CAI6366594.1"/>
    <property type="molecule type" value="Genomic_DNA"/>
</dbReference>
<evidence type="ECO:0000313" key="6">
    <source>
        <dbReference type="Proteomes" id="UP001160148"/>
    </source>
</evidence>
<protein>
    <submittedName>
        <fullName evidence="4">Uncharacterized protein</fullName>
    </submittedName>
</protein>
<dbReference type="EMBL" id="CARXXK010001015">
    <property type="protein sequence ID" value="CAI6371749.1"/>
    <property type="molecule type" value="Genomic_DNA"/>
</dbReference>